<protein>
    <submittedName>
        <fullName evidence="1">Uncharacterized protein</fullName>
    </submittedName>
</protein>
<dbReference type="AlphaFoldDB" id="A0A0F9PZL9"/>
<reference evidence="1" key="1">
    <citation type="journal article" date="2015" name="Nature">
        <title>Complex archaea that bridge the gap between prokaryotes and eukaryotes.</title>
        <authorList>
            <person name="Spang A."/>
            <person name="Saw J.H."/>
            <person name="Jorgensen S.L."/>
            <person name="Zaremba-Niedzwiedzka K."/>
            <person name="Martijn J."/>
            <person name="Lind A.E."/>
            <person name="van Eijk R."/>
            <person name="Schleper C."/>
            <person name="Guy L."/>
            <person name="Ettema T.J."/>
        </authorList>
    </citation>
    <scope>NUCLEOTIDE SEQUENCE</scope>
</reference>
<comment type="caution">
    <text evidence="1">The sequence shown here is derived from an EMBL/GenBank/DDBJ whole genome shotgun (WGS) entry which is preliminary data.</text>
</comment>
<name>A0A0F9PZL9_9ZZZZ</name>
<gene>
    <name evidence="1" type="ORF">LCGC14_0766950</name>
</gene>
<sequence>MSGGNPATLLSRFDKMITGYGFKREIQGVDINSLRLETGAILVADSGNPGRVSLETNFEGIQLPSSQTDLGTLTFKIPRDYDQTLDYLRVRFLANSAGDTDTPSIDATMYRKRAAAALSSDLDPTISAVVNTNTAIAAWVEINADSQSMQPGDAVSFDISTGGTRGTSDALNIYAIEVVYKSDLVYFDPDDRS</sequence>
<accession>A0A0F9PZL9</accession>
<proteinExistence type="predicted"/>
<organism evidence="1">
    <name type="scientific">marine sediment metagenome</name>
    <dbReference type="NCBI Taxonomy" id="412755"/>
    <lineage>
        <taxon>unclassified sequences</taxon>
        <taxon>metagenomes</taxon>
        <taxon>ecological metagenomes</taxon>
    </lineage>
</organism>
<dbReference type="EMBL" id="LAZR01001920">
    <property type="protein sequence ID" value="KKN37105.1"/>
    <property type="molecule type" value="Genomic_DNA"/>
</dbReference>
<evidence type="ECO:0000313" key="1">
    <source>
        <dbReference type="EMBL" id="KKN37105.1"/>
    </source>
</evidence>